<sequence length="624" mass="69053">MSQSERVDYSVCSSESHADDKQRQISRVYEQRCGRSNGVGEEETSKTTTRNPGTRLTDACEVYQLCSGESSRRREMERESRASETDNGDRRSDDGPPRSSTPKKRDTPGMSTEIAGAPPAPGDETPLEQLSFQQLRERLEAASETITARKRFLEHKLMLRETLEGVEQFVNGIPPGETYTREEYRRQMIDTRRVLQRIVDCNRFGGRMVRVMPDIRVPSDVRGEPDVAKVTVITTADWPLRADGTRKSFRLSLDFRGDQVSAEPTIIEGEAPPAWRPVWRIEDSGGEMVARDIRPTDPKDVAEPEVLVPRPGRVYVLSDSEASTEDGNKPHGDEPVPSTSGTLAPAKPEVPLPPTPSPHWISVGVNCVQVDVPPDRESEESEGETDGAEEVRVPKGQGKDLATCRKLMAVSQRGAAKSAQEKIRGQADDEDVARREKRRERDRKKRRRKEERQRVEKRRHSDASRAEKQDSEVIKRPTAKSTGSLRPCASAVRVAQSQEPKVVLRRLSEEAIRLLAGQMQAEGAIVPVEGTVEKPGPPGEATVAVTQSPGTHERGPTPTDELGVPTDLSALSEIVAMLEAELPEIPEMEVRAHEELEDHGSTVSFRSPEGSSGSETGEVEPRPT</sequence>
<feature type="compositionally biased region" description="Basic and acidic residues" evidence="1">
    <location>
        <begin position="70"/>
        <end position="96"/>
    </location>
</feature>
<proteinExistence type="predicted"/>
<feature type="compositionally biased region" description="Acidic residues" evidence="1">
    <location>
        <begin position="377"/>
        <end position="388"/>
    </location>
</feature>
<dbReference type="RefSeq" id="XP_024881124.1">
    <property type="nucleotide sequence ID" value="XM_025025356.1"/>
</dbReference>
<dbReference type="Proteomes" id="UP000504618">
    <property type="component" value="Unplaced"/>
</dbReference>
<feature type="compositionally biased region" description="Basic residues" evidence="1">
    <location>
        <begin position="435"/>
        <end position="449"/>
    </location>
</feature>
<evidence type="ECO:0000313" key="2">
    <source>
        <dbReference type="Proteomes" id="UP000504618"/>
    </source>
</evidence>
<feature type="compositionally biased region" description="Basic and acidic residues" evidence="1">
    <location>
        <begin position="450"/>
        <end position="475"/>
    </location>
</feature>
<dbReference type="GeneID" id="112460594"/>
<feature type="compositionally biased region" description="Basic and acidic residues" evidence="1">
    <location>
        <begin position="289"/>
        <end position="302"/>
    </location>
</feature>
<protein>
    <submittedName>
        <fullName evidence="3">Uncharacterized protein LOC112460594</fullName>
    </submittedName>
</protein>
<gene>
    <name evidence="3" type="primary">LOC112460594</name>
</gene>
<organism evidence="2 3">
    <name type="scientific">Temnothorax curvispinosus</name>
    <dbReference type="NCBI Taxonomy" id="300111"/>
    <lineage>
        <taxon>Eukaryota</taxon>
        <taxon>Metazoa</taxon>
        <taxon>Ecdysozoa</taxon>
        <taxon>Arthropoda</taxon>
        <taxon>Hexapoda</taxon>
        <taxon>Insecta</taxon>
        <taxon>Pterygota</taxon>
        <taxon>Neoptera</taxon>
        <taxon>Endopterygota</taxon>
        <taxon>Hymenoptera</taxon>
        <taxon>Apocrita</taxon>
        <taxon>Aculeata</taxon>
        <taxon>Formicoidea</taxon>
        <taxon>Formicidae</taxon>
        <taxon>Myrmicinae</taxon>
        <taxon>Temnothorax</taxon>
    </lineage>
</organism>
<feature type="region of interest" description="Disordered" evidence="1">
    <location>
        <begin position="371"/>
        <end position="500"/>
    </location>
</feature>
<reference evidence="3" key="1">
    <citation type="submission" date="2025-08" db="UniProtKB">
        <authorList>
            <consortium name="RefSeq"/>
        </authorList>
    </citation>
    <scope>IDENTIFICATION</scope>
    <source>
        <tissue evidence="3">Whole body</tissue>
    </source>
</reference>
<feature type="compositionally biased region" description="Basic and acidic residues" evidence="1">
    <location>
        <begin position="16"/>
        <end position="33"/>
    </location>
</feature>
<keyword evidence="2" id="KW-1185">Reference proteome</keyword>
<name>A0A6J1QFJ3_9HYME</name>
<feature type="compositionally biased region" description="Basic and acidic residues" evidence="1">
    <location>
        <begin position="589"/>
        <end position="600"/>
    </location>
</feature>
<evidence type="ECO:0000313" key="3">
    <source>
        <dbReference type="RefSeq" id="XP_024881124.1"/>
    </source>
</evidence>
<evidence type="ECO:0000256" key="1">
    <source>
        <dbReference type="SAM" id="MobiDB-lite"/>
    </source>
</evidence>
<accession>A0A6J1QFJ3</accession>
<feature type="compositionally biased region" description="Pro residues" evidence="1">
    <location>
        <begin position="348"/>
        <end position="357"/>
    </location>
</feature>
<feature type="region of interest" description="Disordered" evidence="1">
    <location>
        <begin position="289"/>
        <end position="358"/>
    </location>
</feature>
<dbReference type="AlphaFoldDB" id="A0A6J1QFJ3"/>
<feature type="region of interest" description="Disordered" evidence="1">
    <location>
        <begin position="529"/>
        <end position="564"/>
    </location>
</feature>
<feature type="region of interest" description="Disordered" evidence="1">
    <location>
        <begin position="1"/>
        <end position="126"/>
    </location>
</feature>
<feature type="region of interest" description="Disordered" evidence="1">
    <location>
        <begin position="589"/>
        <end position="624"/>
    </location>
</feature>